<evidence type="ECO:0008006" key="5">
    <source>
        <dbReference type="Google" id="ProtNLM"/>
    </source>
</evidence>
<proteinExistence type="predicted"/>
<keyword evidence="2" id="KW-0812">Transmembrane</keyword>
<accession>K6V3U0</accession>
<dbReference type="EMBL" id="BAHC01000117">
    <property type="protein sequence ID" value="GAB90768.1"/>
    <property type="molecule type" value="Genomic_DNA"/>
</dbReference>
<organism evidence="3 4">
    <name type="scientific">Gordonia rhizosphera NBRC 16068</name>
    <dbReference type="NCBI Taxonomy" id="1108045"/>
    <lineage>
        <taxon>Bacteria</taxon>
        <taxon>Bacillati</taxon>
        <taxon>Actinomycetota</taxon>
        <taxon>Actinomycetes</taxon>
        <taxon>Mycobacteriales</taxon>
        <taxon>Gordoniaceae</taxon>
        <taxon>Gordonia</taxon>
    </lineage>
</organism>
<evidence type="ECO:0000313" key="4">
    <source>
        <dbReference type="Proteomes" id="UP000008363"/>
    </source>
</evidence>
<evidence type="ECO:0000256" key="2">
    <source>
        <dbReference type="SAM" id="Phobius"/>
    </source>
</evidence>
<comment type="caution">
    <text evidence="3">The sequence shown here is derived from an EMBL/GenBank/DDBJ whole genome shotgun (WGS) entry which is preliminary data.</text>
</comment>
<name>K6V3U0_9ACTN</name>
<feature type="compositionally biased region" description="Gly residues" evidence="1">
    <location>
        <begin position="49"/>
        <end position="58"/>
    </location>
</feature>
<feature type="region of interest" description="Disordered" evidence="1">
    <location>
        <begin position="33"/>
        <end position="61"/>
    </location>
</feature>
<keyword evidence="4" id="KW-1185">Reference proteome</keyword>
<keyword evidence="2" id="KW-1133">Transmembrane helix</keyword>
<evidence type="ECO:0000256" key="1">
    <source>
        <dbReference type="SAM" id="MobiDB-lite"/>
    </source>
</evidence>
<dbReference type="OrthoDB" id="9804511at2"/>
<dbReference type="STRING" id="1108045.GORHZ_117_00320"/>
<feature type="compositionally biased region" description="Polar residues" evidence="1">
    <location>
        <begin position="131"/>
        <end position="141"/>
    </location>
</feature>
<sequence length="149" mass="14958">MADSRLTKTGVVVTIVCTIIGTLIAVATYLRSNDGSTNRSPEPPTISVGGTGTSGDGCGLAEPAEVTLSTGQAARGDQVTVFGSCFEPGERVVIRVHTTEVGSATADSDGAFVQTITVPASAPPPGFPTDISATGKQSAKTGSAPFETK</sequence>
<dbReference type="eggNOG" id="ENOG5030WSH">
    <property type="taxonomic scope" value="Bacteria"/>
</dbReference>
<gene>
    <name evidence="3" type="ORF">GORHZ_117_00320</name>
</gene>
<dbReference type="AlphaFoldDB" id="K6V3U0"/>
<feature type="transmembrane region" description="Helical" evidence="2">
    <location>
        <begin position="12"/>
        <end position="30"/>
    </location>
</feature>
<dbReference type="Proteomes" id="UP000008363">
    <property type="component" value="Unassembled WGS sequence"/>
</dbReference>
<protein>
    <recommendedName>
        <fullName evidence="5">IPT/TIG domain-containing protein</fullName>
    </recommendedName>
</protein>
<reference evidence="3 4" key="1">
    <citation type="submission" date="2012-08" db="EMBL/GenBank/DDBJ databases">
        <title>Whole genome shotgun sequence of Gordonia rhizosphera NBRC 16068.</title>
        <authorList>
            <person name="Takarada H."/>
            <person name="Isaki S."/>
            <person name="Hosoyama A."/>
            <person name="Tsuchikane K."/>
            <person name="Katsumata H."/>
            <person name="Baba S."/>
            <person name="Ohji S."/>
            <person name="Yamazaki S."/>
            <person name="Fujita N."/>
        </authorList>
    </citation>
    <scope>NUCLEOTIDE SEQUENCE [LARGE SCALE GENOMIC DNA]</scope>
    <source>
        <strain evidence="3 4">NBRC 16068</strain>
    </source>
</reference>
<feature type="region of interest" description="Disordered" evidence="1">
    <location>
        <begin position="120"/>
        <end position="149"/>
    </location>
</feature>
<evidence type="ECO:0000313" key="3">
    <source>
        <dbReference type="EMBL" id="GAB90768.1"/>
    </source>
</evidence>
<keyword evidence="2" id="KW-0472">Membrane</keyword>
<dbReference type="RefSeq" id="WP_006333808.1">
    <property type="nucleotide sequence ID" value="NZ_BAHC01000117.1"/>
</dbReference>